<organism evidence="2 3">
    <name type="scientific">Apiospora saccharicola</name>
    <dbReference type="NCBI Taxonomy" id="335842"/>
    <lineage>
        <taxon>Eukaryota</taxon>
        <taxon>Fungi</taxon>
        <taxon>Dikarya</taxon>
        <taxon>Ascomycota</taxon>
        <taxon>Pezizomycotina</taxon>
        <taxon>Sordariomycetes</taxon>
        <taxon>Xylariomycetidae</taxon>
        <taxon>Amphisphaeriales</taxon>
        <taxon>Apiosporaceae</taxon>
        <taxon>Apiospora</taxon>
    </lineage>
</organism>
<accession>A0ABR1W7Z3</accession>
<evidence type="ECO:0000313" key="2">
    <source>
        <dbReference type="EMBL" id="KAK8078666.1"/>
    </source>
</evidence>
<comment type="caution">
    <text evidence="2">The sequence shown here is derived from an EMBL/GenBank/DDBJ whole genome shotgun (WGS) entry which is preliminary data.</text>
</comment>
<evidence type="ECO:0000313" key="3">
    <source>
        <dbReference type="Proteomes" id="UP001446871"/>
    </source>
</evidence>
<proteinExistence type="predicted"/>
<gene>
    <name evidence="2" type="ORF">PG996_004836</name>
</gene>
<sequence length="657" mass="74438">MAEVLGAVASSIALVEVAGKDGGAVFKLKRLWDEINNVPETIADLMIQIECLDPAIWEAETHFAQPAISPLLWNDAAARRSAQCCRTALQRLTDLVDDLSAQINTAKRGRRKIACLKVMLKKEELRSLEKRLETAVRMLQSAQNGYMITLLKLQPDIIVAKAFVQSQSSPQVIPAASIPQDGQMEVETDDMTEHAAENSTTRYPRKSHDPYRSSQGWATSFHVPRWFSSARKAWEICAERSYAGWKFNLRVYCVRSNCPTVFRAAQNGDVKTLQRLFDSGQASPYDRDPWGRTLVHYGAMGSSVTTLKLAIDMGLSIDEPDDGGYSTIFYVGSCPEDDEKPQGTHSHLMELLDRGGFLPEADLTNPTSGCNCPLTSSWQLFRLLQPISCPGHQRTSAISRLIRFSLFLYPDVRVIKSILGTNWQEELDSLCNQVGDIADAQYHLMHSMAQIIAHRSYLLCSRHNGKKTFSRLHSCASFATEVVRRTRDVHIQSVMSRGNAAFPKAYIPKGWASPLVHLIFDLQDWRWYAKRSKSETMTRSGLRQWLQIVKDAGVDLYEYGQKENDLLKSQFWSARTIFLWHGSGVLQSESNNKSTRWNSMHYRLKWYLYGFKIGSDPEEWNILWNEPTDDFAGDFWALVENRSLDIPGAWYEEEGNA</sequence>
<dbReference type="EMBL" id="JAQQWM010000002">
    <property type="protein sequence ID" value="KAK8078666.1"/>
    <property type="molecule type" value="Genomic_DNA"/>
</dbReference>
<dbReference type="SUPFAM" id="SSF48403">
    <property type="entry name" value="Ankyrin repeat"/>
    <property type="match status" value="1"/>
</dbReference>
<name>A0ABR1W7Z3_9PEZI</name>
<dbReference type="InterPro" id="IPR036770">
    <property type="entry name" value="Ankyrin_rpt-contain_sf"/>
</dbReference>
<evidence type="ECO:0000256" key="1">
    <source>
        <dbReference type="SAM" id="Coils"/>
    </source>
</evidence>
<reference evidence="2 3" key="1">
    <citation type="submission" date="2023-01" db="EMBL/GenBank/DDBJ databases">
        <title>Analysis of 21 Apiospora genomes using comparative genomics revels a genus with tremendous synthesis potential of carbohydrate active enzymes and secondary metabolites.</title>
        <authorList>
            <person name="Sorensen T."/>
        </authorList>
    </citation>
    <scope>NUCLEOTIDE SEQUENCE [LARGE SCALE GENOMIC DNA]</scope>
    <source>
        <strain evidence="2 3">CBS 83171</strain>
    </source>
</reference>
<feature type="coiled-coil region" evidence="1">
    <location>
        <begin position="89"/>
        <end position="145"/>
    </location>
</feature>
<protein>
    <recommendedName>
        <fullName evidence="4">NACHT-NTPase and P-loop NTPases N-terminal domain-containing protein</fullName>
    </recommendedName>
</protein>
<dbReference type="Proteomes" id="UP001446871">
    <property type="component" value="Unassembled WGS sequence"/>
</dbReference>
<keyword evidence="1" id="KW-0175">Coiled coil</keyword>
<dbReference type="Gene3D" id="1.25.40.20">
    <property type="entry name" value="Ankyrin repeat-containing domain"/>
    <property type="match status" value="1"/>
</dbReference>
<evidence type="ECO:0008006" key="4">
    <source>
        <dbReference type="Google" id="ProtNLM"/>
    </source>
</evidence>
<keyword evidence="3" id="KW-1185">Reference proteome</keyword>